<keyword evidence="13" id="KW-0511">Multifunctional enzyme</keyword>
<evidence type="ECO:0000256" key="3">
    <source>
        <dbReference type="ARBA" id="ARBA00009409"/>
    </source>
</evidence>
<name>A0A1G2HI15_9BACT</name>
<dbReference type="SUPFAM" id="SSF57716">
    <property type="entry name" value="Glucocorticoid receptor-like (DNA-binding domain)"/>
    <property type="match status" value="1"/>
</dbReference>
<evidence type="ECO:0000256" key="14">
    <source>
        <dbReference type="ARBA" id="ARBA00023295"/>
    </source>
</evidence>
<keyword evidence="10" id="KW-0238">DNA-binding</keyword>
<keyword evidence="11" id="KW-0234">DNA repair</keyword>
<dbReference type="GO" id="GO:0006284">
    <property type="term" value="P:base-excision repair"/>
    <property type="evidence" value="ECO:0007669"/>
    <property type="project" value="InterPro"/>
</dbReference>
<dbReference type="Pfam" id="PF06831">
    <property type="entry name" value="H2TH"/>
    <property type="match status" value="1"/>
</dbReference>
<evidence type="ECO:0000259" key="18">
    <source>
        <dbReference type="PROSITE" id="PS51068"/>
    </source>
</evidence>
<dbReference type="PROSITE" id="PS01242">
    <property type="entry name" value="ZF_FPG_1"/>
    <property type="match status" value="1"/>
</dbReference>
<gene>
    <name evidence="19" type="ORF">A3F94_01010</name>
</gene>
<keyword evidence="6" id="KW-0227">DNA damage</keyword>
<dbReference type="InterPro" id="IPR015887">
    <property type="entry name" value="DNA_glyclase_Znf_dom_DNA_BS"/>
</dbReference>
<evidence type="ECO:0000313" key="19">
    <source>
        <dbReference type="EMBL" id="OGZ62146.1"/>
    </source>
</evidence>
<dbReference type="PANTHER" id="PTHR22993:SF9">
    <property type="entry name" value="FORMAMIDOPYRIMIDINE-DNA GLYCOSYLASE"/>
    <property type="match status" value="1"/>
</dbReference>
<evidence type="ECO:0000256" key="12">
    <source>
        <dbReference type="ARBA" id="ARBA00023239"/>
    </source>
</evidence>
<dbReference type="PANTHER" id="PTHR22993">
    <property type="entry name" value="FORMAMIDOPYRIMIDINE-DNA GLYCOSYLASE"/>
    <property type="match status" value="1"/>
</dbReference>
<dbReference type="GO" id="GO:0140078">
    <property type="term" value="F:class I DNA-(apurinic or apyrimidinic site) endonuclease activity"/>
    <property type="evidence" value="ECO:0007669"/>
    <property type="project" value="UniProtKB-EC"/>
</dbReference>
<dbReference type="FunFam" id="1.10.8.50:FF:000003">
    <property type="entry name" value="Formamidopyrimidine-DNA glycosylase"/>
    <property type="match status" value="1"/>
</dbReference>
<dbReference type="PROSITE" id="PS51066">
    <property type="entry name" value="ZF_FPG_2"/>
    <property type="match status" value="1"/>
</dbReference>
<dbReference type="InterPro" id="IPR010979">
    <property type="entry name" value="Ribosomal_uS13-like_H2TH"/>
</dbReference>
<keyword evidence="9" id="KW-0862">Zinc</keyword>
<dbReference type="Proteomes" id="UP000176770">
    <property type="component" value="Unassembled WGS sequence"/>
</dbReference>
<evidence type="ECO:0000313" key="20">
    <source>
        <dbReference type="Proteomes" id="UP000176770"/>
    </source>
</evidence>
<keyword evidence="5" id="KW-0479">Metal-binding</keyword>
<dbReference type="Gene3D" id="3.20.190.10">
    <property type="entry name" value="MutM-like, N-terminal"/>
    <property type="match status" value="1"/>
</dbReference>
<dbReference type="AlphaFoldDB" id="A0A1G2HI15"/>
<dbReference type="GO" id="GO:0034039">
    <property type="term" value="F:8-oxo-7,8-dihydroguanine DNA N-glycosylase activity"/>
    <property type="evidence" value="ECO:0007669"/>
    <property type="project" value="TreeGrafter"/>
</dbReference>
<feature type="domain" description="FPG-type" evidence="17">
    <location>
        <begin position="237"/>
        <end position="269"/>
    </location>
</feature>
<comment type="subunit">
    <text evidence="4">Monomer.</text>
</comment>
<evidence type="ECO:0000256" key="11">
    <source>
        <dbReference type="ARBA" id="ARBA00023204"/>
    </source>
</evidence>
<dbReference type="InterPro" id="IPR010663">
    <property type="entry name" value="Znf_FPG/IleRS"/>
</dbReference>
<dbReference type="Gene3D" id="1.10.8.50">
    <property type="match status" value="1"/>
</dbReference>
<evidence type="ECO:0000256" key="6">
    <source>
        <dbReference type="ARBA" id="ARBA00022763"/>
    </source>
</evidence>
<dbReference type="STRING" id="1802165.A3F94_01010"/>
<dbReference type="PROSITE" id="PS51068">
    <property type="entry name" value="FPG_CAT"/>
    <property type="match status" value="1"/>
</dbReference>
<sequence>MPEIIEVEITKQKLKSAIQGKRILDFWTDWPRGLISQEGGMKKTTKKLKGKKINGLSRKGKAVILNLEGHKILAIHQRMSGHMPVNLPENKHTRFRIFLSDNTDVSLVDPRKFGVVWYGSEKWFNEQPYIKNLGYDAMSIKRSQLFRILSNSRSSLKSLLLNQSKIAGLGNIACDEILWRARLNPLCRSDTLNVREAELLYKSIYTILADVLRYGGTSMSNWRHPDGEQGNYQKKFKIYKQKKCVRCKKSIKSEKIAGRSTYFCKICQPSKI</sequence>
<evidence type="ECO:0000256" key="5">
    <source>
        <dbReference type="ARBA" id="ARBA00022723"/>
    </source>
</evidence>
<comment type="catalytic activity">
    <reaction evidence="15">
        <text>2'-deoxyribonucleotide-(2'-deoxyribose 5'-phosphate)-2'-deoxyribonucleotide-DNA = a 3'-end 2'-deoxyribonucleotide-(2,3-dehydro-2,3-deoxyribose 5'-phosphate)-DNA + a 5'-end 5'-phospho-2'-deoxyribonucleoside-DNA + H(+)</text>
        <dbReference type="Rhea" id="RHEA:66592"/>
        <dbReference type="Rhea" id="RHEA-COMP:13180"/>
        <dbReference type="Rhea" id="RHEA-COMP:16897"/>
        <dbReference type="Rhea" id="RHEA-COMP:17067"/>
        <dbReference type="ChEBI" id="CHEBI:15378"/>
        <dbReference type="ChEBI" id="CHEBI:136412"/>
        <dbReference type="ChEBI" id="CHEBI:157695"/>
        <dbReference type="ChEBI" id="CHEBI:167181"/>
        <dbReference type="EC" id="4.2.99.18"/>
    </reaction>
</comment>
<comment type="caution">
    <text evidence="19">The sequence shown here is derived from an EMBL/GenBank/DDBJ whole genome shotgun (WGS) entry which is preliminary data.</text>
</comment>
<organism evidence="19 20">
    <name type="scientific">Candidatus Spechtbacteria bacterium RIFCSPLOWO2_12_FULL_38_22</name>
    <dbReference type="NCBI Taxonomy" id="1802165"/>
    <lineage>
        <taxon>Bacteria</taxon>
        <taxon>Candidatus Spechtiibacteriota</taxon>
    </lineage>
</organism>
<dbReference type="SMART" id="SM00898">
    <property type="entry name" value="Fapy_DNA_glyco"/>
    <property type="match status" value="1"/>
</dbReference>
<evidence type="ECO:0000256" key="10">
    <source>
        <dbReference type="ARBA" id="ARBA00023125"/>
    </source>
</evidence>
<evidence type="ECO:0000259" key="17">
    <source>
        <dbReference type="PROSITE" id="PS51066"/>
    </source>
</evidence>
<evidence type="ECO:0000256" key="16">
    <source>
        <dbReference type="PROSITE-ProRule" id="PRU00391"/>
    </source>
</evidence>
<evidence type="ECO:0000256" key="1">
    <source>
        <dbReference type="ARBA" id="ARBA00001668"/>
    </source>
</evidence>
<keyword evidence="8" id="KW-0378">Hydrolase</keyword>
<evidence type="ECO:0000256" key="8">
    <source>
        <dbReference type="ARBA" id="ARBA00022801"/>
    </source>
</evidence>
<feature type="domain" description="Formamidopyrimidine-DNA glycosylase catalytic" evidence="18">
    <location>
        <begin position="2"/>
        <end position="114"/>
    </location>
</feature>
<keyword evidence="14" id="KW-0326">Glycosidase</keyword>
<protein>
    <submittedName>
        <fullName evidence="19">DNA-formamidopyrimidine glycosylase</fullName>
    </submittedName>
</protein>
<dbReference type="InterPro" id="IPR000214">
    <property type="entry name" value="Znf_DNA_glyclase/AP_lyase"/>
</dbReference>
<reference evidence="19 20" key="1">
    <citation type="journal article" date="2016" name="Nat. Commun.">
        <title>Thousands of microbial genomes shed light on interconnected biogeochemical processes in an aquifer system.</title>
        <authorList>
            <person name="Anantharaman K."/>
            <person name="Brown C.T."/>
            <person name="Hug L.A."/>
            <person name="Sharon I."/>
            <person name="Castelle C.J."/>
            <person name="Probst A.J."/>
            <person name="Thomas B.C."/>
            <person name="Singh A."/>
            <person name="Wilkins M.J."/>
            <person name="Karaoz U."/>
            <person name="Brodie E.L."/>
            <person name="Williams K.H."/>
            <person name="Hubbard S.S."/>
            <person name="Banfield J.F."/>
        </authorList>
    </citation>
    <scope>NUCLEOTIDE SEQUENCE [LARGE SCALE GENOMIC DNA]</scope>
</reference>
<dbReference type="InterPro" id="IPR015886">
    <property type="entry name" value="H2TH_FPG"/>
</dbReference>
<dbReference type="SMART" id="SM01232">
    <property type="entry name" value="H2TH"/>
    <property type="match status" value="1"/>
</dbReference>
<dbReference type="InterPro" id="IPR020629">
    <property type="entry name" value="FPG_Glyclase"/>
</dbReference>
<evidence type="ECO:0000256" key="15">
    <source>
        <dbReference type="ARBA" id="ARBA00044632"/>
    </source>
</evidence>
<evidence type="ECO:0000256" key="13">
    <source>
        <dbReference type="ARBA" id="ARBA00023268"/>
    </source>
</evidence>
<evidence type="ECO:0000256" key="2">
    <source>
        <dbReference type="ARBA" id="ARBA00001947"/>
    </source>
</evidence>
<dbReference type="Pfam" id="PF06827">
    <property type="entry name" value="zf-FPG_IleRS"/>
    <property type="match status" value="1"/>
</dbReference>
<accession>A0A1G2HI15</accession>
<dbReference type="GO" id="GO:0008270">
    <property type="term" value="F:zinc ion binding"/>
    <property type="evidence" value="ECO:0007669"/>
    <property type="project" value="UniProtKB-KW"/>
</dbReference>
<evidence type="ECO:0000256" key="7">
    <source>
        <dbReference type="ARBA" id="ARBA00022771"/>
    </source>
</evidence>
<dbReference type="NCBIfam" id="TIGR00577">
    <property type="entry name" value="fpg"/>
    <property type="match status" value="1"/>
</dbReference>
<comment type="cofactor">
    <cofactor evidence="2">
        <name>Zn(2+)</name>
        <dbReference type="ChEBI" id="CHEBI:29105"/>
    </cofactor>
</comment>
<proteinExistence type="inferred from homology"/>
<evidence type="ECO:0000256" key="9">
    <source>
        <dbReference type="ARBA" id="ARBA00022833"/>
    </source>
</evidence>
<dbReference type="NCBIfam" id="NF002211">
    <property type="entry name" value="PRK01103.1"/>
    <property type="match status" value="1"/>
</dbReference>
<dbReference type="SUPFAM" id="SSF46946">
    <property type="entry name" value="S13-like H2TH domain"/>
    <property type="match status" value="1"/>
</dbReference>
<dbReference type="InterPro" id="IPR012319">
    <property type="entry name" value="FPG_cat"/>
</dbReference>
<keyword evidence="7 16" id="KW-0863">Zinc-finger</keyword>
<keyword evidence="12" id="KW-0456">Lyase</keyword>
<dbReference type="EMBL" id="MHOK01000006">
    <property type="protein sequence ID" value="OGZ62146.1"/>
    <property type="molecule type" value="Genomic_DNA"/>
</dbReference>
<comment type="similarity">
    <text evidence="3">Belongs to the FPG family.</text>
</comment>
<comment type="catalytic activity">
    <reaction evidence="1">
        <text>Hydrolysis of DNA containing ring-opened 7-methylguanine residues, releasing 2,6-diamino-4-hydroxy-5-(N-methyl)formamidopyrimidine.</text>
        <dbReference type="EC" id="3.2.2.23"/>
    </reaction>
</comment>
<evidence type="ECO:0000256" key="4">
    <source>
        <dbReference type="ARBA" id="ARBA00011245"/>
    </source>
</evidence>
<dbReference type="Pfam" id="PF01149">
    <property type="entry name" value="Fapy_DNA_glyco"/>
    <property type="match status" value="1"/>
</dbReference>
<dbReference type="GO" id="GO:0003684">
    <property type="term" value="F:damaged DNA binding"/>
    <property type="evidence" value="ECO:0007669"/>
    <property type="project" value="InterPro"/>
</dbReference>
<dbReference type="SUPFAM" id="SSF81624">
    <property type="entry name" value="N-terminal domain of MutM-like DNA repair proteins"/>
    <property type="match status" value="1"/>
</dbReference>
<dbReference type="InterPro" id="IPR035937">
    <property type="entry name" value="FPG_N"/>
</dbReference>